<proteinExistence type="predicted"/>
<gene>
    <name evidence="2" type="ORF">Cst04h_02040</name>
    <name evidence="3" type="ORF">Cst04h_29080</name>
</gene>
<evidence type="ECO:0000313" key="4">
    <source>
        <dbReference type="Proteomes" id="UP000315234"/>
    </source>
</evidence>
<evidence type="ECO:0000256" key="1">
    <source>
        <dbReference type="SAM" id="MobiDB-lite"/>
    </source>
</evidence>
<name>A0ABC9ZIN8_CORST</name>
<evidence type="ECO:0000313" key="2">
    <source>
        <dbReference type="EMBL" id="GEA42034.1"/>
    </source>
</evidence>
<protein>
    <submittedName>
        <fullName evidence="2">Uncharacterized protein</fullName>
    </submittedName>
</protein>
<dbReference type="AlphaFoldDB" id="A0ABC9ZIN8"/>
<sequence>MLYVGNKIPKQVTVGGAMLRLFSTGRALSGHLTGPRKEKLKAARLSPAPTCTTTANSGKPRSGRRFLLARRNWYGSKSDEVAACSM</sequence>
<evidence type="ECO:0000313" key="3">
    <source>
        <dbReference type="EMBL" id="GEA44738.1"/>
    </source>
</evidence>
<reference evidence="2 4" key="1">
    <citation type="submission" date="2019-06" db="EMBL/GenBank/DDBJ databases">
        <title>Draft genome sequence of Corynebacterium striatum NBRC 15291.</title>
        <authorList>
            <person name="Miura T."/>
            <person name="Furukawa M."/>
            <person name="Shimamura M."/>
            <person name="Ohyama Y."/>
            <person name="Yamazoe A."/>
            <person name="Kawasaki H."/>
        </authorList>
    </citation>
    <scope>NUCLEOTIDE SEQUENCE [LARGE SCALE GENOMIC DNA]</scope>
    <source>
        <strain evidence="2 4">NBRC 15291</strain>
    </source>
</reference>
<dbReference type="Proteomes" id="UP000315234">
    <property type="component" value="Unassembled WGS sequence"/>
</dbReference>
<dbReference type="EMBL" id="BJLD01000018">
    <property type="protein sequence ID" value="GEA44738.1"/>
    <property type="molecule type" value="Genomic_DNA"/>
</dbReference>
<comment type="caution">
    <text evidence="2">The sequence shown here is derived from an EMBL/GenBank/DDBJ whole genome shotgun (WGS) entry which is preliminary data.</text>
</comment>
<dbReference type="EMBL" id="BJLD01000001">
    <property type="protein sequence ID" value="GEA42034.1"/>
    <property type="molecule type" value="Genomic_DNA"/>
</dbReference>
<organism evidence="2 4">
    <name type="scientific">Corynebacterium striatum</name>
    <dbReference type="NCBI Taxonomy" id="43770"/>
    <lineage>
        <taxon>Bacteria</taxon>
        <taxon>Bacillati</taxon>
        <taxon>Actinomycetota</taxon>
        <taxon>Actinomycetes</taxon>
        <taxon>Mycobacteriales</taxon>
        <taxon>Corynebacteriaceae</taxon>
        <taxon>Corynebacterium</taxon>
    </lineage>
</organism>
<feature type="region of interest" description="Disordered" evidence="1">
    <location>
        <begin position="30"/>
        <end position="61"/>
    </location>
</feature>
<accession>A0ABC9ZIN8</accession>
<feature type="compositionally biased region" description="Polar residues" evidence="1">
    <location>
        <begin position="49"/>
        <end position="59"/>
    </location>
</feature>